<proteinExistence type="predicted"/>
<dbReference type="InterPro" id="IPR036779">
    <property type="entry name" value="LysM_dom_sf"/>
</dbReference>
<evidence type="ECO:0000313" key="5">
    <source>
        <dbReference type="Proteomes" id="UP001526166"/>
    </source>
</evidence>
<dbReference type="Proteomes" id="UP001526166">
    <property type="component" value="Unassembled WGS sequence"/>
</dbReference>
<keyword evidence="2" id="KW-1133">Transmembrane helix</keyword>
<dbReference type="RefSeq" id="WP_263847146.1">
    <property type="nucleotide sequence ID" value="NZ_JAOWKW010000002.1"/>
</dbReference>
<organism evidence="4 5">
    <name type="scientific">Sedimentimonas flavescens</name>
    <dbReference type="NCBI Taxonomy" id="2851012"/>
    <lineage>
        <taxon>Bacteria</taxon>
        <taxon>Pseudomonadati</taxon>
        <taxon>Pseudomonadota</taxon>
        <taxon>Alphaproteobacteria</taxon>
        <taxon>Rhodobacterales</taxon>
        <taxon>Rhodobacter group</taxon>
        <taxon>Sedimentimonas</taxon>
    </lineage>
</organism>
<dbReference type="InterPro" id="IPR018392">
    <property type="entry name" value="LysM"/>
</dbReference>
<feature type="domain" description="LysM" evidence="3">
    <location>
        <begin position="348"/>
        <end position="397"/>
    </location>
</feature>
<feature type="compositionally biased region" description="Low complexity" evidence="1">
    <location>
        <begin position="52"/>
        <end position="92"/>
    </location>
</feature>
<dbReference type="PANTHER" id="PTHR34700:SF4">
    <property type="entry name" value="PHAGE-LIKE ELEMENT PBSX PROTEIN XKDP"/>
    <property type="match status" value="1"/>
</dbReference>
<evidence type="ECO:0000256" key="2">
    <source>
        <dbReference type="SAM" id="Phobius"/>
    </source>
</evidence>
<dbReference type="InterPro" id="IPR052196">
    <property type="entry name" value="Bact_Kbp"/>
</dbReference>
<dbReference type="PANTHER" id="PTHR34700">
    <property type="entry name" value="POTASSIUM BINDING PROTEIN KBP"/>
    <property type="match status" value="1"/>
</dbReference>
<dbReference type="SMART" id="SM00257">
    <property type="entry name" value="LysM"/>
    <property type="match status" value="1"/>
</dbReference>
<gene>
    <name evidence="4" type="ORF">OE699_03630</name>
</gene>
<name>A0ABT2ZW06_9RHOB</name>
<accession>A0ABT2ZW06</accession>
<feature type="region of interest" description="Disordered" evidence="1">
    <location>
        <begin position="44"/>
        <end position="110"/>
    </location>
</feature>
<sequence length="399" mass="40432">MKNVESGQEPAAAKAGSGLGGAMLGGVSALALLAALAGYWVLRDPPQPPAPVAQLPEAAQPEPVAAQPAAEAPTIAAAEPEAQPTVAAAPESEPAPEPAPPEPVSAEPGPVASLDQFRAAPDGALTLAGRVEPGAKVEVLLDGAVVDTVTAEPGGSFASVVLADPSAEPRQMSVRVTGADGVAREGEESVTVAPSAEAVAQAAEAEGASEAAVAEQVNAAETLAQTPLVTDEQGARVLAEASADLSIDTVSFDAGDQIAVSGRGAPAGALLRAYIDNAEAGLIQAGTEGSWRMVLPAGAPGQHVLRIDALDVDGKVLTRAETSYDRVAPEALAAAEAPAGAEPKRGTRMITIEPGNTLWAIARENYGDPYLYVRLFEANRDQIRDPDLIYPGQVFAIPE</sequence>
<dbReference type="Gene3D" id="3.10.350.10">
    <property type="entry name" value="LysM domain"/>
    <property type="match status" value="1"/>
</dbReference>
<keyword evidence="5" id="KW-1185">Reference proteome</keyword>
<evidence type="ECO:0000256" key="1">
    <source>
        <dbReference type="SAM" id="MobiDB-lite"/>
    </source>
</evidence>
<dbReference type="CDD" id="cd00118">
    <property type="entry name" value="LysM"/>
    <property type="match status" value="1"/>
</dbReference>
<evidence type="ECO:0000259" key="3">
    <source>
        <dbReference type="PROSITE" id="PS51782"/>
    </source>
</evidence>
<protein>
    <submittedName>
        <fullName evidence="4">LysM peptidoglycan-binding domain-containing protein</fullName>
    </submittedName>
</protein>
<feature type="compositionally biased region" description="Pro residues" evidence="1">
    <location>
        <begin position="93"/>
        <end position="103"/>
    </location>
</feature>
<comment type="caution">
    <text evidence="4">The sequence shown here is derived from an EMBL/GenBank/DDBJ whole genome shotgun (WGS) entry which is preliminary data.</text>
</comment>
<keyword evidence="2" id="KW-0812">Transmembrane</keyword>
<dbReference type="PROSITE" id="PS51782">
    <property type="entry name" value="LYSM"/>
    <property type="match status" value="1"/>
</dbReference>
<dbReference type="Pfam" id="PF01476">
    <property type="entry name" value="LysM"/>
    <property type="match status" value="1"/>
</dbReference>
<keyword evidence="2" id="KW-0472">Membrane</keyword>
<reference evidence="4 5" key="1">
    <citation type="submission" date="2022-10" db="EMBL/GenBank/DDBJ databases">
        <title>Sinirhodobacter sp. nov., isolated from ocean surface sediments.</title>
        <authorList>
            <person name="He W."/>
            <person name="Wang L."/>
            <person name="Zhang D.-F."/>
        </authorList>
    </citation>
    <scope>NUCLEOTIDE SEQUENCE [LARGE SCALE GENOMIC DNA]</scope>
    <source>
        <strain evidence="4 5">WL0115</strain>
    </source>
</reference>
<evidence type="ECO:0000313" key="4">
    <source>
        <dbReference type="EMBL" id="MCV2877934.1"/>
    </source>
</evidence>
<feature type="transmembrane region" description="Helical" evidence="2">
    <location>
        <begin position="21"/>
        <end position="42"/>
    </location>
</feature>
<dbReference type="EMBL" id="JAOWKW010000002">
    <property type="protein sequence ID" value="MCV2877934.1"/>
    <property type="molecule type" value="Genomic_DNA"/>
</dbReference>